<gene>
    <name evidence="4" type="ORF">PR048_026595</name>
</gene>
<evidence type="ECO:0000313" key="4">
    <source>
        <dbReference type="EMBL" id="KAJ8872979.1"/>
    </source>
</evidence>
<keyword evidence="5" id="KW-1185">Reference proteome</keyword>
<comment type="catalytic activity">
    <reaction evidence="1">
        <text>S-ubiquitinyl-[E2 ubiquitin-conjugating enzyme]-L-cysteine + [acceptor protein]-L-lysine = [E2 ubiquitin-conjugating enzyme]-L-cysteine + N(6)-ubiquitinyl-[acceptor protein]-L-lysine.</text>
        <dbReference type="EC" id="2.3.2.26"/>
    </reaction>
</comment>
<evidence type="ECO:0000256" key="2">
    <source>
        <dbReference type="ARBA" id="ARBA00012485"/>
    </source>
</evidence>
<dbReference type="Proteomes" id="UP001159363">
    <property type="component" value="Chromosome 10"/>
</dbReference>
<dbReference type="InterPro" id="IPR044611">
    <property type="entry name" value="E3A/B/C-like"/>
</dbReference>
<name>A0ABQ9GLU6_9NEOP</name>
<dbReference type="PANTHER" id="PTHR45700:SF2">
    <property type="entry name" value="UBIQUITIN-PROTEIN LIGASE E3C"/>
    <property type="match status" value="1"/>
</dbReference>
<reference evidence="4 5" key="1">
    <citation type="submission" date="2023-02" db="EMBL/GenBank/DDBJ databases">
        <title>LHISI_Scaffold_Assembly.</title>
        <authorList>
            <person name="Stuart O.P."/>
            <person name="Cleave R."/>
            <person name="Magrath M.J.L."/>
            <person name="Mikheyev A.S."/>
        </authorList>
    </citation>
    <scope>NUCLEOTIDE SEQUENCE [LARGE SCALE GENOMIC DNA]</scope>
    <source>
        <strain evidence="4">Daus_M_001</strain>
        <tissue evidence="4">Leg muscle</tissue>
    </source>
</reference>
<comment type="caution">
    <text evidence="4">The sequence shown here is derived from an EMBL/GenBank/DDBJ whole genome shotgun (WGS) entry which is preliminary data.</text>
</comment>
<evidence type="ECO:0000256" key="1">
    <source>
        <dbReference type="ARBA" id="ARBA00000885"/>
    </source>
</evidence>
<evidence type="ECO:0000256" key="3">
    <source>
        <dbReference type="ARBA" id="ARBA00022679"/>
    </source>
</evidence>
<proteinExistence type="predicted"/>
<accession>A0ABQ9GLU6</accession>
<dbReference type="EC" id="2.3.2.26" evidence="2"/>
<sequence length="96" mass="11124">MCWSSEEGPPLSTTEVRVMTIVRELPFMVAFQERVLLFQNLVLNDKLEHQGDSVHFLQGPSIHISVRRNYLYEDAFDKLSPENGLCMLVLLVKHYC</sequence>
<keyword evidence="3" id="KW-0808">Transferase</keyword>
<protein>
    <recommendedName>
        <fullName evidence="2">HECT-type E3 ubiquitin transferase</fullName>
        <ecNumber evidence="2">2.3.2.26</ecNumber>
    </recommendedName>
</protein>
<organism evidence="4 5">
    <name type="scientific">Dryococelus australis</name>
    <dbReference type="NCBI Taxonomy" id="614101"/>
    <lineage>
        <taxon>Eukaryota</taxon>
        <taxon>Metazoa</taxon>
        <taxon>Ecdysozoa</taxon>
        <taxon>Arthropoda</taxon>
        <taxon>Hexapoda</taxon>
        <taxon>Insecta</taxon>
        <taxon>Pterygota</taxon>
        <taxon>Neoptera</taxon>
        <taxon>Polyneoptera</taxon>
        <taxon>Phasmatodea</taxon>
        <taxon>Verophasmatodea</taxon>
        <taxon>Anareolatae</taxon>
        <taxon>Phasmatidae</taxon>
        <taxon>Eurycanthinae</taxon>
        <taxon>Dryococelus</taxon>
    </lineage>
</organism>
<evidence type="ECO:0000313" key="5">
    <source>
        <dbReference type="Proteomes" id="UP001159363"/>
    </source>
</evidence>
<dbReference type="PANTHER" id="PTHR45700">
    <property type="entry name" value="UBIQUITIN-PROTEIN LIGASE E3C"/>
    <property type="match status" value="1"/>
</dbReference>
<dbReference type="EMBL" id="JARBHB010000011">
    <property type="protein sequence ID" value="KAJ8872979.1"/>
    <property type="molecule type" value="Genomic_DNA"/>
</dbReference>